<accession>A0A4V2SDT7</accession>
<dbReference type="RefSeq" id="WP_132090375.1">
    <property type="nucleotide sequence ID" value="NZ_JANKAQ010000004.1"/>
</dbReference>
<comment type="caution">
    <text evidence="1">The sequence shown here is derived from an EMBL/GenBank/DDBJ whole genome shotgun (WGS) entry which is preliminary data.</text>
</comment>
<name>A0A4V2SDT7_9FIRM</name>
<evidence type="ECO:0000313" key="2">
    <source>
        <dbReference type="Proteomes" id="UP000295711"/>
    </source>
</evidence>
<sequence>MAVLKPFAAIRPVPSLASQVAALPYDVMNTEEARKIVQNNPYSFLHVDKAEINFDTSVNPYDDQVYKKAADTLNQMRSNGVYIQDSKPCLYIYREIMYGRVQTGIVGCVSIDDYADGTIKKHEMTRADKEADRIRHVDTCDANTGPIFLTYRARQNVTQAMKYWIDSYRPVYDFTAEDGVRHTVWVVDDEKTILGFQKEFKNIPYLYIADGHHRAASAFHVGMKRREKYPNYTGDEEFNYFLAVLFPDEQLHIWPYNRYVHDLNAMTNAQFLEKLGKDFDLSPVNGRYEPTKKHQAGMYLDGRWYSLTFKDGSFNKENPVEQLDVSILQNNLLGPILNIDDPRTSTRIDFVGGIRGLAELERLVNEGHGVAFALYPTTLDDLMDIADSDCIMPPKSTWFEPKLRSGLFIHELTVKA</sequence>
<dbReference type="AlphaFoldDB" id="A0A4V2SDT7"/>
<dbReference type="Pfam" id="PF06245">
    <property type="entry name" value="DUF1015"/>
    <property type="match status" value="1"/>
</dbReference>
<protein>
    <submittedName>
        <fullName evidence="1">Uncharacterized protein (DUF1015 family)</fullName>
    </submittedName>
</protein>
<dbReference type="Proteomes" id="UP000295711">
    <property type="component" value="Unassembled WGS sequence"/>
</dbReference>
<dbReference type="InterPro" id="IPR008323">
    <property type="entry name" value="UCP033563"/>
</dbReference>
<dbReference type="PANTHER" id="PTHR36454:SF1">
    <property type="entry name" value="DUF1015 DOMAIN-CONTAINING PROTEIN"/>
    <property type="match status" value="1"/>
</dbReference>
<evidence type="ECO:0000313" key="1">
    <source>
        <dbReference type="EMBL" id="TCO85068.1"/>
    </source>
</evidence>
<keyword evidence="2" id="KW-1185">Reference proteome</keyword>
<dbReference type="OrthoDB" id="9781616at2"/>
<dbReference type="PIRSF" id="PIRSF033563">
    <property type="entry name" value="UCP033563"/>
    <property type="match status" value="1"/>
</dbReference>
<organism evidence="1 2">
    <name type="scientific">Frisingicoccus caecimuris</name>
    <dbReference type="NCBI Taxonomy" id="1796636"/>
    <lineage>
        <taxon>Bacteria</taxon>
        <taxon>Bacillati</taxon>
        <taxon>Bacillota</taxon>
        <taxon>Clostridia</taxon>
        <taxon>Lachnospirales</taxon>
        <taxon>Lachnospiraceae</taxon>
        <taxon>Frisingicoccus</taxon>
    </lineage>
</organism>
<reference evidence="1 2" key="1">
    <citation type="submission" date="2019-03" db="EMBL/GenBank/DDBJ databases">
        <title>Genomic Encyclopedia of Type Strains, Phase IV (KMG-IV): sequencing the most valuable type-strain genomes for metagenomic binning, comparative biology and taxonomic classification.</title>
        <authorList>
            <person name="Goeker M."/>
        </authorList>
    </citation>
    <scope>NUCLEOTIDE SEQUENCE [LARGE SCALE GENOMIC DNA]</scope>
    <source>
        <strain evidence="1 2">DSM 28559</strain>
    </source>
</reference>
<dbReference type="EMBL" id="SLXA01000004">
    <property type="protein sequence ID" value="TCO85068.1"/>
    <property type="molecule type" value="Genomic_DNA"/>
</dbReference>
<proteinExistence type="predicted"/>
<dbReference type="PANTHER" id="PTHR36454">
    <property type="entry name" value="LMO2823 PROTEIN"/>
    <property type="match status" value="1"/>
</dbReference>
<gene>
    <name evidence="1" type="ORF">EV212_104123</name>
</gene>